<organism evidence="1 2">
    <name type="scientific">Popillia japonica</name>
    <name type="common">Japanese beetle</name>
    <dbReference type="NCBI Taxonomy" id="7064"/>
    <lineage>
        <taxon>Eukaryota</taxon>
        <taxon>Metazoa</taxon>
        <taxon>Ecdysozoa</taxon>
        <taxon>Arthropoda</taxon>
        <taxon>Hexapoda</taxon>
        <taxon>Insecta</taxon>
        <taxon>Pterygota</taxon>
        <taxon>Neoptera</taxon>
        <taxon>Endopterygota</taxon>
        <taxon>Coleoptera</taxon>
        <taxon>Polyphaga</taxon>
        <taxon>Scarabaeiformia</taxon>
        <taxon>Scarabaeidae</taxon>
        <taxon>Rutelinae</taxon>
        <taxon>Popillia</taxon>
    </lineage>
</organism>
<sequence length="118" mass="13412">MFAIETKTWFFFYLSQNYQHVQYGGTVDETTGKPGIIIDMVIFNPILNITGIGTNMTSTSKNLTDPELEAIINDPKLFKPDDENSSVDVEFVIREHETESEASDTLMLIQVSKMTQVW</sequence>
<dbReference type="EMBL" id="JASPKY010000741">
    <property type="protein sequence ID" value="KAK9685905.1"/>
    <property type="molecule type" value="Genomic_DNA"/>
</dbReference>
<proteinExistence type="predicted"/>
<dbReference type="AlphaFoldDB" id="A0AAW1I9R1"/>
<protein>
    <submittedName>
        <fullName evidence="1">Uncharacterized protein</fullName>
    </submittedName>
</protein>
<dbReference type="Proteomes" id="UP001458880">
    <property type="component" value="Unassembled WGS sequence"/>
</dbReference>
<name>A0AAW1I9R1_POPJA</name>
<comment type="caution">
    <text evidence="1">The sequence shown here is derived from an EMBL/GenBank/DDBJ whole genome shotgun (WGS) entry which is preliminary data.</text>
</comment>
<evidence type="ECO:0000313" key="2">
    <source>
        <dbReference type="Proteomes" id="UP001458880"/>
    </source>
</evidence>
<gene>
    <name evidence="1" type="ORF">QE152_g37589</name>
</gene>
<evidence type="ECO:0000313" key="1">
    <source>
        <dbReference type="EMBL" id="KAK9685905.1"/>
    </source>
</evidence>
<reference evidence="1 2" key="1">
    <citation type="journal article" date="2024" name="BMC Genomics">
        <title>De novo assembly and annotation of Popillia japonica's genome with initial clues to its potential as an invasive pest.</title>
        <authorList>
            <person name="Cucini C."/>
            <person name="Boschi S."/>
            <person name="Funari R."/>
            <person name="Cardaioli E."/>
            <person name="Iannotti N."/>
            <person name="Marturano G."/>
            <person name="Paoli F."/>
            <person name="Bruttini M."/>
            <person name="Carapelli A."/>
            <person name="Frati F."/>
            <person name="Nardi F."/>
        </authorList>
    </citation>
    <scope>NUCLEOTIDE SEQUENCE [LARGE SCALE GENOMIC DNA]</scope>
    <source>
        <strain evidence="1">DMR45628</strain>
    </source>
</reference>
<accession>A0AAW1I9R1</accession>
<keyword evidence="2" id="KW-1185">Reference proteome</keyword>